<evidence type="ECO:0000313" key="3">
    <source>
        <dbReference type="EMBL" id="KAL1502746.1"/>
    </source>
</evidence>
<protein>
    <submittedName>
        <fullName evidence="3">Uncharacterized protein</fullName>
    </submittedName>
</protein>
<feature type="transmembrane region" description="Helical" evidence="1">
    <location>
        <begin position="135"/>
        <end position="154"/>
    </location>
</feature>
<dbReference type="Proteomes" id="UP001566132">
    <property type="component" value="Unassembled WGS sequence"/>
</dbReference>
<organism evidence="3 4">
    <name type="scientific">Hypothenemus hampei</name>
    <name type="common">Coffee berry borer</name>
    <dbReference type="NCBI Taxonomy" id="57062"/>
    <lineage>
        <taxon>Eukaryota</taxon>
        <taxon>Metazoa</taxon>
        <taxon>Ecdysozoa</taxon>
        <taxon>Arthropoda</taxon>
        <taxon>Hexapoda</taxon>
        <taxon>Insecta</taxon>
        <taxon>Pterygota</taxon>
        <taxon>Neoptera</taxon>
        <taxon>Endopterygota</taxon>
        <taxon>Coleoptera</taxon>
        <taxon>Polyphaga</taxon>
        <taxon>Cucujiformia</taxon>
        <taxon>Curculionidae</taxon>
        <taxon>Scolytinae</taxon>
        <taxon>Hypothenemus</taxon>
    </lineage>
</organism>
<reference evidence="3 4" key="1">
    <citation type="submission" date="2024-05" db="EMBL/GenBank/DDBJ databases">
        <title>Genetic variation in Jamaican populations of the coffee berry borer (Hypothenemus hampei).</title>
        <authorList>
            <person name="Errbii M."/>
            <person name="Myrie A."/>
        </authorList>
    </citation>
    <scope>NUCLEOTIDE SEQUENCE [LARGE SCALE GENOMIC DNA]</scope>
    <source>
        <strain evidence="3">JA-Hopewell-2020-01-JO</strain>
        <tissue evidence="3">Whole body</tissue>
    </source>
</reference>
<keyword evidence="1" id="KW-1133">Transmembrane helix</keyword>
<accession>A0ABD1EZ88</accession>
<feature type="signal peptide" evidence="2">
    <location>
        <begin position="1"/>
        <end position="24"/>
    </location>
</feature>
<evidence type="ECO:0000256" key="2">
    <source>
        <dbReference type="SAM" id="SignalP"/>
    </source>
</evidence>
<sequence length="156" mass="16246">MNSAIIRLTSALCLLLLTFGAVDSLVCFKCSTGKCDTLEEETCGAAPPVTGASDAPAATTAAPAGFVEHDDPTTPAGGTKTYQCFTLKGKAKAGGEEMVYKGCTPDSSCAAYTSLLQDDAVCSPCPEEKCNFGNHLTPLTMVFMIFVAFACLFMSQ</sequence>
<keyword evidence="1" id="KW-0812">Transmembrane</keyword>
<gene>
    <name evidence="3" type="ORF">ABEB36_007848</name>
</gene>
<name>A0ABD1EZ88_HYPHA</name>
<feature type="chain" id="PRO_5044819868" evidence="2">
    <location>
        <begin position="25"/>
        <end position="156"/>
    </location>
</feature>
<keyword evidence="4" id="KW-1185">Reference proteome</keyword>
<keyword evidence="1" id="KW-0472">Membrane</keyword>
<dbReference type="EMBL" id="JBDJPC010000005">
    <property type="protein sequence ID" value="KAL1502746.1"/>
    <property type="molecule type" value="Genomic_DNA"/>
</dbReference>
<evidence type="ECO:0000256" key="1">
    <source>
        <dbReference type="SAM" id="Phobius"/>
    </source>
</evidence>
<keyword evidence="2" id="KW-0732">Signal</keyword>
<proteinExistence type="predicted"/>
<evidence type="ECO:0000313" key="4">
    <source>
        <dbReference type="Proteomes" id="UP001566132"/>
    </source>
</evidence>
<comment type="caution">
    <text evidence="3">The sequence shown here is derived from an EMBL/GenBank/DDBJ whole genome shotgun (WGS) entry which is preliminary data.</text>
</comment>
<dbReference type="AlphaFoldDB" id="A0ABD1EZ88"/>